<reference evidence="5" key="2">
    <citation type="journal article" date="2007" name="Science">
        <title>Draft genome sequence of the sexually transmitted pathogen Trichomonas vaginalis.</title>
        <authorList>
            <person name="Carlton J.M."/>
            <person name="Hirt R.P."/>
            <person name="Silva J.C."/>
            <person name="Delcher A.L."/>
            <person name="Schatz M."/>
            <person name="Zhao Q."/>
            <person name="Wortman J.R."/>
            <person name="Bidwell S.L."/>
            <person name="Alsmark U.C.M."/>
            <person name="Besteiro S."/>
            <person name="Sicheritz-Ponten T."/>
            <person name="Noel C.J."/>
            <person name="Dacks J.B."/>
            <person name="Foster P.G."/>
            <person name="Simillion C."/>
            <person name="Van de Peer Y."/>
            <person name="Miranda-Saavedra D."/>
            <person name="Barton G.J."/>
            <person name="Westrop G.D."/>
            <person name="Mueller S."/>
            <person name="Dessi D."/>
            <person name="Fiori P.L."/>
            <person name="Ren Q."/>
            <person name="Paulsen I."/>
            <person name="Zhang H."/>
            <person name="Bastida-Corcuera F.D."/>
            <person name="Simoes-Barbosa A."/>
            <person name="Brown M.T."/>
            <person name="Hayes R.D."/>
            <person name="Mukherjee M."/>
            <person name="Okumura C.Y."/>
            <person name="Schneider R."/>
            <person name="Smith A.J."/>
            <person name="Vanacova S."/>
            <person name="Villalvazo M."/>
            <person name="Haas B.J."/>
            <person name="Pertea M."/>
            <person name="Feldblyum T.V."/>
            <person name="Utterback T.R."/>
            <person name="Shu C.L."/>
            <person name="Osoegawa K."/>
            <person name="de Jong P.J."/>
            <person name="Hrdy I."/>
            <person name="Horvathova L."/>
            <person name="Zubacova Z."/>
            <person name="Dolezal P."/>
            <person name="Malik S.B."/>
            <person name="Logsdon J.M. Jr."/>
            <person name="Henze K."/>
            <person name="Gupta A."/>
            <person name="Wang C.C."/>
            <person name="Dunne R.L."/>
            <person name="Upcroft J.A."/>
            <person name="Upcroft P."/>
            <person name="White O."/>
            <person name="Salzberg S.L."/>
            <person name="Tang P."/>
            <person name="Chiu C.-H."/>
            <person name="Lee Y.-S."/>
            <person name="Embley T.M."/>
            <person name="Coombs G.H."/>
            <person name="Mottram J.C."/>
            <person name="Tachezy J."/>
            <person name="Fraser-Liggett C.M."/>
            <person name="Johnson P.J."/>
        </authorList>
    </citation>
    <scope>NUCLEOTIDE SEQUENCE [LARGE SCALE GENOMIC DNA]</scope>
    <source>
        <strain evidence="5">G3</strain>
    </source>
</reference>
<dbReference type="GO" id="GO:0009134">
    <property type="term" value="P:nucleoside diphosphate catabolic process"/>
    <property type="evidence" value="ECO:0000318"/>
    <property type="project" value="GO_Central"/>
</dbReference>
<dbReference type="GO" id="GO:0017110">
    <property type="term" value="F:nucleoside diphosphate phosphatase activity"/>
    <property type="evidence" value="ECO:0000318"/>
    <property type="project" value="GO_Central"/>
</dbReference>
<evidence type="ECO:0000313" key="5">
    <source>
        <dbReference type="EMBL" id="EAX98040.1"/>
    </source>
</evidence>
<dbReference type="KEGG" id="tva:4755830"/>
<proteinExistence type="inferred from homology"/>
<protein>
    <submittedName>
        <fullName evidence="5">Uncharacterized protein</fullName>
    </submittedName>
</protein>
<dbReference type="InterPro" id="IPR000407">
    <property type="entry name" value="GDA1_CD39_NTPase"/>
</dbReference>
<dbReference type="RefSeq" id="XP_001310970.1">
    <property type="nucleotide sequence ID" value="XM_001310969.1"/>
</dbReference>
<sequence>MLLFLSSLALAKNIIIIDAGSTGSRLYIYTYDDIYNLSSYDQIRDSDGKPVSIKSSIPLSDTLNNESKLVEYFDVLLDKGSHNYIEKTMRSTTPLYLFASGGLNYIESEKARKTVMNDAFQYVNQKYRYLVKDNYFQIVTGKEEAEFAWIAANHFLGGFDSNNIMGVAEIGGTHAQIAFGVSKPSSDAKKYVESISVNKKKYKVFRNSWKTMEMLMSKNQFFSI</sequence>
<evidence type="ECO:0000256" key="4">
    <source>
        <dbReference type="PIRSR" id="PIRSR600407-2"/>
    </source>
</evidence>
<name>A2FAQ4_TRIV3</name>
<dbReference type="eggNOG" id="KOG1386">
    <property type="taxonomic scope" value="Eukaryota"/>
</dbReference>
<keyword evidence="2" id="KW-0378">Hydrolase</keyword>
<dbReference type="EMBL" id="DS113691">
    <property type="protein sequence ID" value="EAX98040.1"/>
    <property type="molecule type" value="Genomic_DNA"/>
</dbReference>
<accession>A2FAQ4</accession>
<keyword evidence="6" id="KW-1185">Reference proteome</keyword>
<evidence type="ECO:0000313" key="6">
    <source>
        <dbReference type="Proteomes" id="UP000001542"/>
    </source>
</evidence>
<dbReference type="AlphaFoldDB" id="A2FAQ4"/>
<dbReference type="GO" id="GO:0005524">
    <property type="term" value="F:ATP binding"/>
    <property type="evidence" value="ECO:0007669"/>
    <property type="project" value="UniProtKB-KW"/>
</dbReference>
<dbReference type="Gene3D" id="3.30.420.40">
    <property type="match status" value="1"/>
</dbReference>
<evidence type="ECO:0000256" key="2">
    <source>
        <dbReference type="ARBA" id="ARBA00022801"/>
    </source>
</evidence>
<dbReference type="PANTHER" id="PTHR11782">
    <property type="entry name" value="ADENOSINE/GUANOSINE DIPHOSPHATASE"/>
    <property type="match status" value="1"/>
</dbReference>
<dbReference type="GO" id="GO:0016020">
    <property type="term" value="C:membrane"/>
    <property type="evidence" value="ECO:0000318"/>
    <property type="project" value="GO_Central"/>
</dbReference>
<dbReference type="STRING" id="5722.A2FAQ4"/>
<organism evidence="5 6">
    <name type="scientific">Trichomonas vaginalis (strain ATCC PRA-98 / G3)</name>
    <dbReference type="NCBI Taxonomy" id="412133"/>
    <lineage>
        <taxon>Eukaryota</taxon>
        <taxon>Metamonada</taxon>
        <taxon>Parabasalia</taxon>
        <taxon>Trichomonadida</taxon>
        <taxon>Trichomonadidae</taxon>
        <taxon>Trichomonas</taxon>
    </lineage>
</organism>
<dbReference type="VEuPathDB" id="TrichDB:TVAG_275500"/>
<feature type="active site" description="Proton acceptor" evidence="3">
    <location>
        <position position="144"/>
    </location>
</feature>
<evidence type="ECO:0000256" key="3">
    <source>
        <dbReference type="PIRSR" id="PIRSR600407-1"/>
    </source>
</evidence>
<keyword evidence="4" id="KW-0067">ATP-binding</keyword>
<dbReference type="VEuPathDB" id="TrichDB:TVAGG3_0310600"/>
<feature type="binding site" evidence="4">
    <location>
        <begin position="172"/>
        <end position="176"/>
    </location>
    <ligand>
        <name>ATP</name>
        <dbReference type="ChEBI" id="CHEBI:30616"/>
    </ligand>
</feature>
<dbReference type="Pfam" id="PF01150">
    <property type="entry name" value="GDA1_CD39"/>
    <property type="match status" value="1"/>
</dbReference>
<dbReference type="Proteomes" id="UP000001542">
    <property type="component" value="Unassembled WGS sequence"/>
</dbReference>
<dbReference type="Gene3D" id="3.30.420.150">
    <property type="entry name" value="Exopolyphosphatase. Domain 2"/>
    <property type="match status" value="1"/>
</dbReference>
<reference evidence="5" key="1">
    <citation type="submission" date="2006-10" db="EMBL/GenBank/DDBJ databases">
        <authorList>
            <person name="Amadeo P."/>
            <person name="Zhao Q."/>
            <person name="Wortman J."/>
            <person name="Fraser-Liggett C."/>
            <person name="Carlton J."/>
        </authorList>
    </citation>
    <scope>NUCLEOTIDE SEQUENCE</scope>
    <source>
        <strain evidence="5">G3</strain>
    </source>
</reference>
<comment type="similarity">
    <text evidence="1">Belongs to the GDA1/CD39 NTPase family.</text>
</comment>
<dbReference type="InParanoid" id="A2FAQ4"/>
<gene>
    <name evidence="5" type="ORF">TVAG_275500</name>
</gene>
<dbReference type="OrthoDB" id="6372431at2759"/>
<evidence type="ECO:0000256" key="1">
    <source>
        <dbReference type="ARBA" id="ARBA00009283"/>
    </source>
</evidence>
<dbReference type="SMR" id="A2FAQ4"/>
<keyword evidence="4" id="KW-0547">Nucleotide-binding</keyword>
<dbReference type="PANTHER" id="PTHR11782:SF83">
    <property type="entry name" value="GUANOSINE-DIPHOSPHATASE"/>
    <property type="match status" value="1"/>
</dbReference>